<comment type="caution">
    <text evidence="3">The sequence shown here is derived from an EMBL/GenBank/DDBJ whole genome shotgun (WGS) entry which is preliminary data.</text>
</comment>
<keyword evidence="2" id="KW-0732">Signal</keyword>
<dbReference type="EMBL" id="WJIE01000003">
    <property type="protein sequence ID" value="MRG92895.1"/>
    <property type="molecule type" value="Genomic_DNA"/>
</dbReference>
<evidence type="ECO:0000313" key="3">
    <source>
        <dbReference type="EMBL" id="MRG92895.1"/>
    </source>
</evidence>
<feature type="chain" id="PRO_5027067538" evidence="2">
    <location>
        <begin position="23"/>
        <end position="400"/>
    </location>
</feature>
<accession>A0A6N7PRP3</accession>
<evidence type="ECO:0000256" key="1">
    <source>
        <dbReference type="SAM" id="MobiDB-lite"/>
    </source>
</evidence>
<gene>
    <name evidence="3" type="ORF">GF068_13285</name>
</gene>
<dbReference type="Proteomes" id="UP000440224">
    <property type="component" value="Unassembled WGS sequence"/>
</dbReference>
<organism evidence="3 4">
    <name type="scientific">Polyangium spumosum</name>
    <dbReference type="NCBI Taxonomy" id="889282"/>
    <lineage>
        <taxon>Bacteria</taxon>
        <taxon>Pseudomonadati</taxon>
        <taxon>Myxococcota</taxon>
        <taxon>Polyangia</taxon>
        <taxon>Polyangiales</taxon>
        <taxon>Polyangiaceae</taxon>
        <taxon>Polyangium</taxon>
    </lineage>
</organism>
<keyword evidence="4" id="KW-1185">Reference proteome</keyword>
<name>A0A6N7PRP3_9BACT</name>
<feature type="region of interest" description="Disordered" evidence="1">
    <location>
        <begin position="25"/>
        <end position="65"/>
    </location>
</feature>
<feature type="compositionally biased region" description="Basic and acidic residues" evidence="1">
    <location>
        <begin position="48"/>
        <end position="59"/>
    </location>
</feature>
<feature type="signal peptide" evidence="2">
    <location>
        <begin position="1"/>
        <end position="22"/>
    </location>
</feature>
<evidence type="ECO:0000313" key="4">
    <source>
        <dbReference type="Proteomes" id="UP000440224"/>
    </source>
</evidence>
<proteinExistence type="predicted"/>
<sequence length="400" mass="44870">MRAIVGWVWAACLLLAPSFARGQGITSTPKPSHPTSPKDPSAAQDPGAAREPKDPKAPKDPAPAKTPIKIELHGGAWLFYYHPFQPPEEKEFLRMHVAHLNFDGSIGDFGMFFNASVRDTRMREFYEGPAWIEEGYFYYKHPQATVKLGKSYSRFGLFWDNSFLGNIHFYDGIKLDPNYGASVEGALGKEKGFRLNYYGQYFLVDGRTNGSFLRRDTISIPDARRRHIVVLRAEPAYHWSKDTSVTLGVSGQYFQADIPAPVGKKDVYRAAADVWVNVGPVSAWAEVSRQLGQSVTEWPVPPVPATATTPAVPGRASARNDYLLVGGEVRVWKLVGRYNLSGVWYRDLGIREFMHQPGLGYNMNDYLQFLVEYGHWTQHDALGNGKFLDQSVATTIHGYF</sequence>
<evidence type="ECO:0000256" key="2">
    <source>
        <dbReference type="SAM" id="SignalP"/>
    </source>
</evidence>
<dbReference type="RefSeq" id="WP_153819709.1">
    <property type="nucleotide sequence ID" value="NZ_WJIE01000003.1"/>
</dbReference>
<protein>
    <submittedName>
        <fullName evidence="3">Uncharacterized protein</fullName>
    </submittedName>
</protein>
<reference evidence="3 4" key="1">
    <citation type="submission" date="2019-10" db="EMBL/GenBank/DDBJ databases">
        <title>A soil myxobacterium in the family Polyangiaceae.</title>
        <authorList>
            <person name="Li Y."/>
            <person name="Wang J."/>
        </authorList>
    </citation>
    <scope>NUCLEOTIDE SEQUENCE [LARGE SCALE GENOMIC DNA]</scope>
    <source>
        <strain evidence="3 4">DSM 14734</strain>
    </source>
</reference>
<feature type="compositionally biased region" description="Low complexity" evidence="1">
    <location>
        <begin position="26"/>
        <end position="41"/>
    </location>
</feature>
<dbReference type="OrthoDB" id="5490192at2"/>
<dbReference type="AlphaFoldDB" id="A0A6N7PRP3"/>